<dbReference type="EMBL" id="CP007035">
    <property type="protein sequence ID" value="AHF17076.1"/>
    <property type="molecule type" value="Genomic_DNA"/>
</dbReference>
<evidence type="ECO:0000313" key="2">
    <source>
        <dbReference type="Proteomes" id="UP000003586"/>
    </source>
</evidence>
<dbReference type="HOGENOM" id="CLU_3366056_0_0_10"/>
<protein>
    <submittedName>
        <fullName evidence="1">Uncharacterized protein</fullName>
    </submittedName>
</protein>
<gene>
    <name evidence="1" type="ORF">NIASO_01345</name>
</gene>
<dbReference type="KEGG" id="nso:NIASO_01345"/>
<name>W0F6S3_9BACT</name>
<organism evidence="1 2">
    <name type="scientific">Niabella soli DSM 19437</name>
    <dbReference type="NCBI Taxonomy" id="929713"/>
    <lineage>
        <taxon>Bacteria</taxon>
        <taxon>Pseudomonadati</taxon>
        <taxon>Bacteroidota</taxon>
        <taxon>Chitinophagia</taxon>
        <taxon>Chitinophagales</taxon>
        <taxon>Chitinophagaceae</taxon>
        <taxon>Niabella</taxon>
    </lineage>
</organism>
<reference evidence="1 2" key="1">
    <citation type="submission" date="2013-12" db="EMBL/GenBank/DDBJ databases">
        <authorList>
            <consortium name="DOE Joint Genome Institute"/>
            <person name="Eisen J."/>
            <person name="Huntemann M."/>
            <person name="Han J."/>
            <person name="Chen A."/>
            <person name="Kyrpides N."/>
            <person name="Mavromatis K."/>
            <person name="Markowitz V."/>
            <person name="Palaniappan K."/>
            <person name="Ivanova N."/>
            <person name="Schaumberg A."/>
            <person name="Pati A."/>
            <person name="Liolios K."/>
            <person name="Nordberg H.P."/>
            <person name="Cantor M.N."/>
            <person name="Hua S.X."/>
            <person name="Woyke T."/>
        </authorList>
    </citation>
    <scope>NUCLEOTIDE SEQUENCE [LARGE SCALE GENOMIC DNA]</scope>
    <source>
        <strain evidence="2">DSM 19437</strain>
    </source>
</reference>
<sequence>MNVKGRKTKIRLQCREQTKKYFLFRKVANDKTLRS</sequence>
<accession>W0F6S3</accession>
<keyword evidence="2" id="KW-1185">Reference proteome</keyword>
<dbReference type="Proteomes" id="UP000003586">
    <property type="component" value="Chromosome"/>
</dbReference>
<dbReference type="AlphaFoldDB" id="W0F6S3"/>
<evidence type="ECO:0000313" key="1">
    <source>
        <dbReference type="EMBL" id="AHF17076.1"/>
    </source>
</evidence>
<dbReference type="STRING" id="929713.NIASO_01345"/>
<proteinExistence type="predicted"/>